<dbReference type="Proteomes" id="UP000521943">
    <property type="component" value="Unassembled WGS sequence"/>
</dbReference>
<comment type="caution">
    <text evidence="1">The sequence shown here is derived from an EMBL/GenBank/DDBJ whole genome shotgun (WGS) entry which is preliminary data.</text>
</comment>
<accession>A0A8H6M0L5</accession>
<evidence type="ECO:0000313" key="2">
    <source>
        <dbReference type="Proteomes" id="UP000521943"/>
    </source>
</evidence>
<reference evidence="1 2" key="1">
    <citation type="submission" date="2020-07" db="EMBL/GenBank/DDBJ databases">
        <title>Comparative genomics of pyrophilous fungi reveals a link between fire events and developmental genes.</title>
        <authorList>
            <consortium name="DOE Joint Genome Institute"/>
            <person name="Steindorff A.S."/>
            <person name="Carver A."/>
            <person name="Calhoun S."/>
            <person name="Stillman K."/>
            <person name="Liu H."/>
            <person name="Lipzen A."/>
            <person name="Pangilinan J."/>
            <person name="Labutti K."/>
            <person name="Bruns T.D."/>
            <person name="Grigoriev I.V."/>
        </authorList>
    </citation>
    <scope>NUCLEOTIDE SEQUENCE [LARGE SCALE GENOMIC DNA]</scope>
    <source>
        <strain evidence="1 2">CBS 144469</strain>
    </source>
</reference>
<protein>
    <submittedName>
        <fullName evidence="1">Uncharacterized protein</fullName>
    </submittedName>
</protein>
<dbReference type="AlphaFoldDB" id="A0A8H6M0L5"/>
<dbReference type="EMBL" id="JACGCI010000082">
    <property type="protein sequence ID" value="KAF6747377.1"/>
    <property type="molecule type" value="Genomic_DNA"/>
</dbReference>
<sequence length="264" mass="28974">MAEMRLLHQSQLMVPQLCKYDPLFLPATILHHPARPDPHLAIHCPHSTQVMDTHPTDLQPPSINLDGRLSEGPAAAGDQTSVLCWKMGRTNGFCATYVPLSPTTVIAENPVPPGSQGADCAGSPYVPEHVVVDDVITGALQWISQFLWPIHCTLSHRDERIAVIQRVTVAIDRHRSKSSSPDAVVAACILDSGTRAPRVLGFGRSLIRIYHLAKAGFRLQAEDPETCAVAQECWDRWATWGTQWSVAVKSRGMDFGSFVSPRAF</sequence>
<organism evidence="1 2">
    <name type="scientific">Ephemerocybe angulata</name>
    <dbReference type="NCBI Taxonomy" id="980116"/>
    <lineage>
        <taxon>Eukaryota</taxon>
        <taxon>Fungi</taxon>
        <taxon>Dikarya</taxon>
        <taxon>Basidiomycota</taxon>
        <taxon>Agaricomycotina</taxon>
        <taxon>Agaricomycetes</taxon>
        <taxon>Agaricomycetidae</taxon>
        <taxon>Agaricales</taxon>
        <taxon>Agaricineae</taxon>
        <taxon>Psathyrellaceae</taxon>
        <taxon>Ephemerocybe</taxon>
    </lineage>
</organism>
<name>A0A8H6M0L5_9AGAR</name>
<evidence type="ECO:0000313" key="1">
    <source>
        <dbReference type="EMBL" id="KAF6747377.1"/>
    </source>
</evidence>
<proteinExistence type="predicted"/>
<gene>
    <name evidence="1" type="ORF">DFP72DRAFT_1050253</name>
</gene>
<keyword evidence="2" id="KW-1185">Reference proteome</keyword>